<dbReference type="InterPro" id="IPR036291">
    <property type="entry name" value="NAD(P)-bd_dom_sf"/>
</dbReference>
<comment type="cofactor">
    <cofactor evidence="13">
        <name>NAD(+)</name>
        <dbReference type="ChEBI" id="CHEBI:57540"/>
    </cofactor>
    <text evidence="13">Binds 1 NAD(+) per subunit.</text>
</comment>
<dbReference type="SUPFAM" id="SSF51735">
    <property type="entry name" value="NAD(P)-binding Rossmann-fold domains"/>
    <property type="match status" value="1"/>
</dbReference>
<evidence type="ECO:0000256" key="1">
    <source>
        <dbReference type="ARBA" id="ARBA00001936"/>
    </source>
</evidence>
<evidence type="ECO:0000256" key="12">
    <source>
        <dbReference type="PIRSR" id="PIRSR601088-4"/>
    </source>
</evidence>
<evidence type="ECO:0000256" key="7">
    <source>
        <dbReference type="ARBA" id="ARBA00023211"/>
    </source>
</evidence>
<keyword evidence="11" id="KW-0408">Iron</keyword>
<feature type="binding site" evidence="11">
    <location>
        <position position="215"/>
    </location>
    <ligand>
        <name>Mn(2+)</name>
        <dbReference type="ChEBI" id="CHEBI:29035"/>
    </ligand>
</feature>
<keyword evidence="6 13" id="KW-0520">NAD</keyword>
<feature type="binding site" evidence="10">
    <location>
        <position position="156"/>
    </location>
    <ligand>
        <name>substrate</name>
    </ligand>
</feature>
<keyword evidence="8" id="KW-0119">Carbohydrate metabolism</keyword>
<evidence type="ECO:0000256" key="8">
    <source>
        <dbReference type="ARBA" id="ARBA00023277"/>
    </source>
</evidence>
<evidence type="ECO:0000256" key="10">
    <source>
        <dbReference type="PIRSR" id="PIRSR601088-2"/>
    </source>
</evidence>
<comment type="similarity">
    <text evidence="2 13">Belongs to the glycosyl hydrolase 4 family.</text>
</comment>
<evidence type="ECO:0000256" key="13">
    <source>
        <dbReference type="RuleBase" id="RU361152"/>
    </source>
</evidence>
<dbReference type="GO" id="GO:0005975">
    <property type="term" value="P:carbohydrate metabolic process"/>
    <property type="evidence" value="ECO:0007669"/>
    <property type="project" value="InterPro"/>
</dbReference>
<dbReference type="Pfam" id="PF02056">
    <property type="entry name" value="Glyco_hydro_4"/>
    <property type="match status" value="1"/>
</dbReference>
<dbReference type="InterPro" id="IPR022616">
    <property type="entry name" value="Glyco_hydro_4_C"/>
</dbReference>
<comment type="subunit">
    <text evidence="3">Homotetramer.</text>
</comment>
<keyword evidence="16" id="KW-1185">Reference proteome</keyword>
<dbReference type="GO" id="GO:0004553">
    <property type="term" value="F:hydrolase activity, hydrolyzing O-glycosyl compounds"/>
    <property type="evidence" value="ECO:0007669"/>
    <property type="project" value="InterPro"/>
</dbReference>
<dbReference type="InterPro" id="IPR015955">
    <property type="entry name" value="Lactate_DH/Glyco_Ohase_4_C"/>
</dbReference>
<dbReference type="Proteomes" id="UP000245412">
    <property type="component" value="Unassembled WGS sequence"/>
</dbReference>
<evidence type="ECO:0000256" key="11">
    <source>
        <dbReference type="PIRSR" id="PIRSR601088-3"/>
    </source>
</evidence>
<feature type="binding site" evidence="11">
    <location>
        <position position="178"/>
    </location>
    <ligand>
        <name>Mn(2+)</name>
        <dbReference type="ChEBI" id="CHEBI:29035"/>
    </ligand>
</feature>
<keyword evidence="4 11" id="KW-0479">Metal-binding</keyword>
<dbReference type="InterPro" id="IPR001088">
    <property type="entry name" value="Glyco_hydro_4"/>
</dbReference>
<keyword evidence="11" id="KW-0533">Nickel</keyword>
<dbReference type="Pfam" id="PF11975">
    <property type="entry name" value="Glyco_hydro_4C"/>
    <property type="match status" value="1"/>
</dbReference>
<evidence type="ECO:0000259" key="14">
    <source>
        <dbReference type="Pfam" id="PF11975"/>
    </source>
</evidence>
<dbReference type="PANTHER" id="PTHR32092:SF2">
    <property type="entry name" value="ALPHA-GALACTURONIDASE"/>
    <property type="match status" value="1"/>
</dbReference>
<evidence type="ECO:0000256" key="6">
    <source>
        <dbReference type="ARBA" id="ARBA00023027"/>
    </source>
</evidence>
<comment type="cofactor">
    <cofactor evidence="1">
        <name>Mn(2+)</name>
        <dbReference type="ChEBI" id="CHEBI:29035"/>
    </cofactor>
</comment>
<evidence type="ECO:0000256" key="3">
    <source>
        <dbReference type="ARBA" id="ARBA00011881"/>
    </source>
</evidence>
<name>A0AB73SY88_9FIRM</name>
<feature type="site" description="Increases basicity of active site Tyr" evidence="12">
    <location>
        <position position="118"/>
    </location>
</feature>
<keyword evidence="7 11" id="KW-0464">Manganese</keyword>
<evidence type="ECO:0000256" key="5">
    <source>
        <dbReference type="ARBA" id="ARBA00022801"/>
    </source>
</evidence>
<evidence type="ECO:0000256" key="9">
    <source>
        <dbReference type="ARBA" id="ARBA00023295"/>
    </source>
</evidence>
<dbReference type="InterPro" id="IPR053715">
    <property type="entry name" value="GH4_Enzyme_sf"/>
</dbReference>
<sequence>MYIKNDRAEDVKITYIGGGSRGWAWNLMSDLAVEDQMSGTVTLYDIDIEAARNNVIIGERLQEAGGEKNFCYHACGNLREALQGADFVVISILPGTFEEMEYDVHYPEKYGIYQSVGDTAGPGGIFRALRTLPMYVEIANAIKEVSPDAWVINYTNPMGACVRMLYEVFPDIKAFGCCHEVFGTQELLAHLAETEYGVDKIDRREIEVNVQGLNHFTWIKEAAYKGKDLFPLYAKAADKYRDGLEYEEGRSWLNSYFANANCVKFDLFRRFGLIAAAGDRHLAEFCPGWYLKDPEVVKGYKFSLTPVSWRKENLKKLLEKSRKRVSGEEEVKIEPSGEEGVRQMKAIAGLGSYITNVNMPNRGQIRNIEDGVVVETNAVFSCNSVRPVVTGDMEKNIMELTRPHIYTQNAVVEACMKQSLKPAFKAFASEALVCLPIKEAEELFEGMVRGTSKYLGYYTE</sequence>
<evidence type="ECO:0000313" key="16">
    <source>
        <dbReference type="Proteomes" id="UP000245412"/>
    </source>
</evidence>
<keyword evidence="5 13" id="KW-0378">Hydrolase</keyword>
<feature type="domain" description="Glycosyl hydrolase family 4 C-terminal" evidence="14">
    <location>
        <begin position="211"/>
        <end position="433"/>
    </location>
</feature>
<keyword evidence="11" id="KW-0170">Cobalt</keyword>
<gene>
    <name evidence="15" type="ORF">C7383_11921</name>
</gene>
<dbReference type="PRINTS" id="PR00732">
    <property type="entry name" value="GLHYDRLASE4"/>
</dbReference>
<dbReference type="GO" id="GO:0016616">
    <property type="term" value="F:oxidoreductase activity, acting on the CH-OH group of donors, NAD or NADP as acceptor"/>
    <property type="evidence" value="ECO:0007669"/>
    <property type="project" value="InterPro"/>
</dbReference>
<dbReference type="PANTHER" id="PTHR32092">
    <property type="entry name" value="6-PHOSPHO-BETA-GLUCOSIDASE-RELATED"/>
    <property type="match status" value="1"/>
</dbReference>
<organism evidence="15 16">
    <name type="scientific">Murimonas intestini</name>
    <dbReference type="NCBI Taxonomy" id="1337051"/>
    <lineage>
        <taxon>Bacteria</taxon>
        <taxon>Bacillati</taxon>
        <taxon>Bacillota</taxon>
        <taxon>Clostridia</taxon>
        <taxon>Lachnospirales</taxon>
        <taxon>Lachnospiraceae</taxon>
        <taxon>Murimonas</taxon>
    </lineage>
</organism>
<evidence type="ECO:0000313" key="15">
    <source>
        <dbReference type="EMBL" id="PWJ72317.1"/>
    </source>
</evidence>
<dbReference type="Gene3D" id="3.90.1820.10">
    <property type="entry name" value="AglA-like glucosidase"/>
    <property type="match status" value="1"/>
</dbReference>
<dbReference type="SUPFAM" id="SSF56327">
    <property type="entry name" value="LDH C-terminal domain-like"/>
    <property type="match status" value="1"/>
</dbReference>
<accession>A0AB73SY88</accession>
<dbReference type="AlphaFoldDB" id="A0AB73SY88"/>
<proteinExistence type="inferred from homology"/>
<evidence type="ECO:0000256" key="2">
    <source>
        <dbReference type="ARBA" id="ARBA00010141"/>
    </source>
</evidence>
<dbReference type="RefSeq" id="WP_109748515.1">
    <property type="nucleotide sequence ID" value="NZ_JANKBI010000020.1"/>
</dbReference>
<dbReference type="EMBL" id="QGGY01000019">
    <property type="protein sequence ID" value="PWJ72317.1"/>
    <property type="molecule type" value="Genomic_DNA"/>
</dbReference>
<comment type="caution">
    <text evidence="15">The sequence shown here is derived from an EMBL/GenBank/DDBJ whole genome shotgun (WGS) entry which is preliminary data.</text>
</comment>
<protein>
    <submittedName>
        <fullName evidence="15">Alpha-galactosidase</fullName>
    </submittedName>
</protein>
<dbReference type="GO" id="GO:0046872">
    <property type="term" value="F:metal ion binding"/>
    <property type="evidence" value="ECO:0007669"/>
    <property type="project" value="UniProtKB-KW"/>
</dbReference>
<evidence type="ECO:0000256" key="4">
    <source>
        <dbReference type="ARBA" id="ARBA00022723"/>
    </source>
</evidence>
<reference evidence="15 16" key="1">
    <citation type="submission" date="2018-05" db="EMBL/GenBank/DDBJ databases">
        <authorList>
            <person name="Goeker M."/>
            <person name="Huntemann M."/>
            <person name="Clum A."/>
            <person name="Pillay M."/>
            <person name="Palaniappan K."/>
            <person name="Varghese N."/>
            <person name="Mikhailova N."/>
            <person name="Stamatis D."/>
            <person name="Reddy T."/>
            <person name="Daum C."/>
            <person name="Shapiro N."/>
            <person name="Ivanova N."/>
            <person name="Kyrpides N."/>
            <person name="Woyke T."/>
        </authorList>
    </citation>
    <scope>NUCLEOTIDE SEQUENCE [LARGE SCALE GENOMIC DNA]</scope>
    <source>
        <strain evidence="15 16">DSM 26524</strain>
    </source>
</reference>
<keyword evidence="9 13" id="KW-0326">Glycosidase</keyword>